<feature type="transmembrane region" description="Helical" evidence="8">
    <location>
        <begin position="361"/>
        <end position="380"/>
    </location>
</feature>
<dbReference type="NCBIfam" id="TIGR00788">
    <property type="entry name" value="fbt"/>
    <property type="match status" value="1"/>
</dbReference>
<feature type="transmembrane region" description="Helical" evidence="8">
    <location>
        <begin position="465"/>
        <end position="486"/>
    </location>
</feature>
<proteinExistence type="inferred from homology"/>
<evidence type="ECO:0000256" key="8">
    <source>
        <dbReference type="SAM" id="Phobius"/>
    </source>
</evidence>
<organism evidence="9 10">
    <name type="scientific">Kalanchoe fedtschenkoi</name>
    <name type="common">Lavender scallops</name>
    <name type="synonym">South American air plant</name>
    <dbReference type="NCBI Taxonomy" id="63787"/>
    <lineage>
        <taxon>Eukaryota</taxon>
        <taxon>Viridiplantae</taxon>
        <taxon>Streptophyta</taxon>
        <taxon>Embryophyta</taxon>
        <taxon>Tracheophyta</taxon>
        <taxon>Spermatophyta</taxon>
        <taxon>Magnoliopsida</taxon>
        <taxon>eudicotyledons</taxon>
        <taxon>Gunneridae</taxon>
        <taxon>Pentapetalae</taxon>
        <taxon>Saxifragales</taxon>
        <taxon>Crassulaceae</taxon>
        <taxon>Kalanchoe</taxon>
    </lineage>
</organism>
<dbReference type="InterPro" id="IPR039309">
    <property type="entry name" value="BT1"/>
</dbReference>
<evidence type="ECO:0008006" key="11">
    <source>
        <dbReference type="Google" id="ProtNLM"/>
    </source>
</evidence>
<dbReference type="CDD" id="cd17484">
    <property type="entry name" value="MFS_FBT"/>
    <property type="match status" value="1"/>
</dbReference>
<comment type="similarity">
    <text evidence="2">Belongs to the major facilitator superfamily. Folate-biopterin transporter (TC 2.A.71) family.</text>
</comment>
<dbReference type="InterPro" id="IPR004324">
    <property type="entry name" value="FBT"/>
</dbReference>
<dbReference type="GO" id="GO:0016020">
    <property type="term" value="C:membrane"/>
    <property type="evidence" value="ECO:0007669"/>
    <property type="project" value="UniProtKB-SubCell"/>
</dbReference>
<dbReference type="InterPro" id="IPR036259">
    <property type="entry name" value="MFS_trans_sf"/>
</dbReference>
<dbReference type="SUPFAM" id="SSF103473">
    <property type="entry name" value="MFS general substrate transporter"/>
    <property type="match status" value="1"/>
</dbReference>
<protein>
    <recommendedName>
        <fullName evidence="11">Folate-biopterin transporter 4</fullName>
    </recommendedName>
</protein>
<dbReference type="Gramene" id="Kaladp0048s0443.1.v1.1">
    <property type="protein sequence ID" value="Kaladp0048s0443.1.v1.1"/>
    <property type="gene ID" value="Kaladp0048s0443.v1.1"/>
</dbReference>
<feature type="transmembrane region" description="Helical" evidence="8">
    <location>
        <begin position="331"/>
        <end position="349"/>
    </location>
</feature>
<dbReference type="Pfam" id="PF03092">
    <property type="entry name" value="BT1"/>
    <property type="match status" value="1"/>
</dbReference>
<feature type="transmembrane region" description="Helical" evidence="8">
    <location>
        <begin position="153"/>
        <end position="173"/>
    </location>
</feature>
<evidence type="ECO:0000256" key="4">
    <source>
        <dbReference type="ARBA" id="ARBA00022692"/>
    </source>
</evidence>
<dbReference type="Proteomes" id="UP000594263">
    <property type="component" value="Unplaced"/>
</dbReference>
<name>A0A7N0TY43_KALFE</name>
<evidence type="ECO:0000256" key="1">
    <source>
        <dbReference type="ARBA" id="ARBA00004141"/>
    </source>
</evidence>
<feature type="transmembrane region" description="Helical" evidence="8">
    <location>
        <begin position="300"/>
        <end position="319"/>
    </location>
</feature>
<dbReference type="PANTHER" id="PTHR31585">
    <property type="entry name" value="FOLATE-BIOPTERIN TRANSPORTER 1, CHLOROPLASTIC"/>
    <property type="match status" value="1"/>
</dbReference>
<evidence type="ECO:0000313" key="10">
    <source>
        <dbReference type="Proteomes" id="UP000594263"/>
    </source>
</evidence>
<dbReference type="OMA" id="SREYIFM"/>
<evidence type="ECO:0000256" key="2">
    <source>
        <dbReference type="ARBA" id="ARBA00007015"/>
    </source>
</evidence>
<evidence type="ECO:0000256" key="6">
    <source>
        <dbReference type="ARBA" id="ARBA00023136"/>
    </source>
</evidence>
<evidence type="ECO:0000256" key="7">
    <source>
        <dbReference type="SAM" id="MobiDB-lite"/>
    </source>
</evidence>
<keyword evidence="6 8" id="KW-0472">Membrane</keyword>
<dbReference type="AlphaFoldDB" id="A0A7N0TY43"/>
<evidence type="ECO:0000256" key="5">
    <source>
        <dbReference type="ARBA" id="ARBA00022989"/>
    </source>
</evidence>
<feature type="transmembrane region" description="Helical" evidence="8">
    <location>
        <begin position="54"/>
        <end position="72"/>
    </location>
</feature>
<feature type="transmembrane region" description="Helical" evidence="8">
    <location>
        <begin position="439"/>
        <end position="458"/>
    </location>
</feature>
<evidence type="ECO:0000313" key="9">
    <source>
        <dbReference type="EnsemblPlants" id="Kaladp0048s0443.1.v1.1"/>
    </source>
</evidence>
<feature type="transmembrane region" description="Helical" evidence="8">
    <location>
        <begin position="12"/>
        <end position="34"/>
    </location>
</feature>
<feature type="compositionally biased region" description="Basic residues" evidence="7">
    <location>
        <begin position="236"/>
        <end position="257"/>
    </location>
</feature>
<feature type="transmembrane region" description="Helical" evidence="8">
    <location>
        <begin position="84"/>
        <end position="105"/>
    </location>
</feature>
<dbReference type="Gene3D" id="1.20.1250.20">
    <property type="entry name" value="MFS general substrate transporter like domains"/>
    <property type="match status" value="1"/>
</dbReference>
<reference evidence="9" key="1">
    <citation type="submission" date="2021-01" db="UniProtKB">
        <authorList>
            <consortium name="EnsemblPlants"/>
        </authorList>
    </citation>
    <scope>IDENTIFICATION</scope>
</reference>
<accession>A0A7N0TY43</accession>
<keyword evidence="3" id="KW-0813">Transport</keyword>
<comment type="subcellular location">
    <subcellularLocation>
        <location evidence="1">Membrane</location>
        <topology evidence="1">Multi-pass membrane protein</topology>
    </subcellularLocation>
</comment>
<dbReference type="PANTHER" id="PTHR31585:SF7">
    <property type="entry name" value="FOLATE-BIOPTERIN TRANSPORTER 4-RELATED"/>
    <property type="match status" value="1"/>
</dbReference>
<feature type="region of interest" description="Disordered" evidence="7">
    <location>
        <begin position="232"/>
        <end position="262"/>
    </location>
</feature>
<keyword evidence="4 8" id="KW-0812">Transmembrane</keyword>
<dbReference type="EnsemblPlants" id="Kaladp0048s0443.1.v1.1">
    <property type="protein sequence ID" value="Kaladp0048s0443.1.v1.1"/>
    <property type="gene ID" value="Kaladp0048s0443.v1.1"/>
</dbReference>
<keyword evidence="5 8" id="KW-1133">Transmembrane helix</keyword>
<sequence length="495" mass="54432">MIEWTRQLRSSFGAPFLWLICLIYFTQGFRSFVWTAVSYQLKDRLKLSPSASQFVFSIAFFPWSIKPLYGIISDCIPIQGRKRIPYLAIATVLALFPWPILGLSVTMRSSTWNLILLLTLQNLGSAMADVVIDAMIAEAVRSERAAFAGDLQSMSWLSMAIGGICGSLLGGYALSNLEIHTIFLLFSVLPTIQLFSCGLVEEGSVVNELLSESLESENSDFINGNGNVTNDDFSLKKKSNSSTRRKHSQKKGKKKANYTRTSQTANKDSSLVRQWYWSLKTAAYSLCCTFKQPIILRPMAWFFLALVTVPNLSTVMFYYQTEFLKLDPAFLGTARVVSWVGLMIGTFIYNRYLKKLKLRIALGAAHVGLAILTLLDMALVSRSNVPFGISDKTLVLFGSALSDAINQLKFMPFLILSGQLCPPGIEGTLFALFMSINNLGNTVGSFVGAGLASVLNISSGSFDNLLLGVGIQVFCTVIPVAFLFLIPKDATGVST</sequence>
<evidence type="ECO:0000256" key="3">
    <source>
        <dbReference type="ARBA" id="ARBA00022448"/>
    </source>
</evidence>
<keyword evidence="10" id="KW-1185">Reference proteome</keyword>